<dbReference type="EMBL" id="FOOU01000002">
    <property type="protein sequence ID" value="SFF97989.1"/>
    <property type="molecule type" value="Genomic_DNA"/>
</dbReference>
<dbReference type="SUPFAM" id="SSF47413">
    <property type="entry name" value="lambda repressor-like DNA-binding domains"/>
    <property type="match status" value="1"/>
</dbReference>
<dbReference type="SMART" id="SM00530">
    <property type="entry name" value="HTH_XRE"/>
    <property type="match status" value="1"/>
</dbReference>
<keyword evidence="3" id="KW-0804">Transcription</keyword>
<accession>A0A1I2N574</accession>
<evidence type="ECO:0000313" key="6">
    <source>
        <dbReference type="Proteomes" id="UP000198623"/>
    </source>
</evidence>
<sequence>MDKFSDRLNKRMRELNLNQAAIYRRIGVSRGTISGWVNGTMCHPKGNNLEKLAKVLKCSVKWLAFGDDDDQPGGDIKPGDDNFALVDSFNNNSGYPVHQLIIDQSGVAANAIKVFSVSGDTMADTLQNSDTILIHTAANTPLSGNLYALMLGDEIVKSVSYDN</sequence>
<dbReference type="PANTHER" id="PTHR40661:SF3">
    <property type="entry name" value="FELS-1 PROPHAGE TRANSCRIPTIONAL REGULATOR"/>
    <property type="match status" value="1"/>
</dbReference>
<name>A0A1I2N574_9GAMM</name>
<dbReference type="GO" id="GO:0003677">
    <property type="term" value="F:DNA binding"/>
    <property type="evidence" value="ECO:0007669"/>
    <property type="project" value="UniProtKB-KW"/>
</dbReference>
<evidence type="ECO:0000256" key="1">
    <source>
        <dbReference type="ARBA" id="ARBA00023015"/>
    </source>
</evidence>
<dbReference type="RefSeq" id="WP_090724853.1">
    <property type="nucleotide sequence ID" value="NZ_FOOU01000002.1"/>
</dbReference>
<evidence type="ECO:0000259" key="4">
    <source>
        <dbReference type="PROSITE" id="PS50943"/>
    </source>
</evidence>
<proteinExistence type="predicted"/>
<organism evidence="5 6">
    <name type="scientific">Neptunomonas qingdaonensis</name>
    <dbReference type="NCBI Taxonomy" id="1045558"/>
    <lineage>
        <taxon>Bacteria</taxon>
        <taxon>Pseudomonadati</taxon>
        <taxon>Pseudomonadota</taxon>
        <taxon>Gammaproteobacteria</taxon>
        <taxon>Oceanospirillales</taxon>
        <taxon>Oceanospirillaceae</taxon>
        <taxon>Neptunomonas</taxon>
    </lineage>
</organism>
<evidence type="ECO:0000313" key="5">
    <source>
        <dbReference type="EMBL" id="SFF97989.1"/>
    </source>
</evidence>
<dbReference type="InterPro" id="IPR001387">
    <property type="entry name" value="Cro/C1-type_HTH"/>
</dbReference>
<keyword evidence="1" id="KW-0805">Transcription regulation</keyword>
<keyword evidence="6" id="KW-1185">Reference proteome</keyword>
<dbReference type="Pfam" id="PF01381">
    <property type="entry name" value="HTH_3"/>
    <property type="match status" value="1"/>
</dbReference>
<dbReference type="STRING" id="1045558.SAMN05216175_102255"/>
<dbReference type="AlphaFoldDB" id="A0A1I2N574"/>
<feature type="domain" description="HTH cro/C1-type" evidence="4">
    <location>
        <begin position="8"/>
        <end position="63"/>
    </location>
</feature>
<dbReference type="Proteomes" id="UP000198623">
    <property type="component" value="Unassembled WGS sequence"/>
</dbReference>
<gene>
    <name evidence="5" type="ORF">SAMN05216175_102255</name>
</gene>
<evidence type="ECO:0000256" key="3">
    <source>
        <dbReference type="ARBA" id="ARBA00023163"/>
    </source>
</evidence>
<keyword evidence="2" id="KW-0238">DNA-binding</keyword>
<dbReference type="InterPro" id="IPR010982">
    <property type="entry name" value="Lambda_DNA-bd_dom_sf"/>
</dbReference>
<dbReference type="InterPro" id="IPR036286">
    <property type="entry name" value="LexA/Signal_pep-like_sf"/>
</dbReference>
<dbReference type="OrthoDB" id="8613261at2"/>
<dbReference type="CDD" id="cd00093">
    <property type="entry name" value="HTH_XRE"/>
    <property type="match status" value="1"/>
</dbReference>
<dbReference type="Gene3D" id="1.10.260.40">
    <property type="entry name" value="lambda repressor-like DNA-binding domains"/>
    <property type="match status" value="1"/>
</dbReference>
<reference evidence="6" key="1">
    <citation type="submission" date="2016-10" db="EMBL/GenBank/DDBJ databases">
        <authorList>
            <person name="Varghese N."/>
            <person name="Submissions S."/>
        </authorList>
    </citation>
    <scope>NUCLEOTIDE SEQUENCE [LARGE SCALE GENOMIC DNA]</scope>
    <source>
        <strain evidence="6">CGMCC 1.10971</strain>
    </source>
</reference>
<evidence type="ECO:0000256" key="2">
    <source>
        <dbReference type="ARBA" id="ARBA00023125"/>
    </source>
</evidence>
<dbReference type="SUPFAM" id="SSF51306">
    <property type="entry name" value="LexA/Signal peptidase"/>
    <property type="match status" value="1"/>
</dbReference>
<dbReference type="PANTHER" id="PTHR40661">
    <property type="match status" value="1"/>
</dbReference>
<protein>
    <submittedName>
        <fullName evidence="5">Helix-turn-helix</fullName>
    </submittedName>
</protein>
<dbReference type="PROSITE" id="PS50943">
    <property type="entry name" value="HTH_CROC1"/>
    <property type="match status" value="1"/>
</dbReference>